<evidence type="ECO:0000313" key="1">
    <source>
        <dbReference type="EMBL" id="GAD05889.1"/>
    </source>
</evidence>
<evidence type="ECO:0000313" key="2">
    <source>
        <dbReference type="Proteomes" id="UP000018031"/>
    </source>
</evidence>
<sequence>MLSFWEYLRKQRYNIDFIGLSDSSMYNTRLGLCSYDSPLNLLIKRLYAEAFCEG</sequence>
<organism evidence="1 2">
    <name type="scientific">Porphyromonas crevioricanis JCM 15906</name>
    <dbReference type="NCBI Taxonomy" id="1305617"/>
    <lineage>
        <taxon>Bacteria</taxon>
        <taxon>Pseudomonadati</taxon>
        <taxon>Bacteroidota</taxon>
        <taxon>Bacteroidia</taxon>
        <taxon>Bacteroidales</taxon>
        <taxon>Porphyromonadaceae</taxon>
        <taxon>Porphyromonas</taxon>
    </lineage>
</organism>
<comment type="caution">
    <text evidence="1">The sequence shown here is derived from an EMBL/GenBank/DDBJ whole genome shotgun (WGS) entry which is preliminary data.</text>
</comment>
<accession>T1DTL9</accession>
<dbReference type="EMBL" id="BAOU01000044">
    <property type="protein sequence ID" value="GAD05889.1"/>
    <property type="molecule type" value="Genomic_DNA"/>
</dbReference>
<reference evidence="1 2" key="2">
    <citation type="journal article" date="2013" name="Genome Announc.">
        <title>Draft Genome Sequences of Porphyromonas crevioricanis JCM 15906T and Porphyromonas cansulci JCM 13913T Isolated from a Canine Oral Cavity.</title>
        <authorList>
            <person name="Sakamoto M."/>
            <person name="Tanaka N."/>
            <person name="Shiwa Y."/>
            <person name="Yoshikawa H."/>
            <person name="Ohkuma M."/>
        </authorList>
    </citation>
    <scope>NUCLEOTIDE SEQUENCE [LARGE SCALE GENOMIC DNA]</scope>
    <source>
        <strain evidence="1 2">JCM 15906</strain>
    </source>
</reference>
<reference evidence="2" key="1">
    <citation type="journal article" date="2013" name="Genome">
        <title>Draft Genome Sequences of Porphyromonas crevioricanis JCM 15906T and Porphyromonas cansulci JCM 13913T Isolated from a Canine Oral Cavity.</title>
        <authorList>
            <person name="Sakamoto M."/>
            <person name="Tanaka N."/>
            <person name="Shiwa Y."/>
            <person name="Yoshikawa H."/>
            <person name="Ohkuma M."/>
        </authorList>
    </citation>
    <scope>NUCLEOTIDE SEQUENCE [LARGE SCALE GENOMIC DNA]</scope>
    <source>
        <strain evidence="2">JCM 15906</strain>
    </source>
</reference>
<name>T1DTL9_9PORP</name>
<proteinExistence type="predicted"/>
<protein>
    <submittedName>
        <fullName evidence="1">Uncharacterized protein</fullName>
    </submittedName>
</protein>
<dbReference type="AlphaFoldDB" id="T1DTL9"/>
<dbReference type="Proteomes" id="UP000018031">
    <property type="component" value="Unassembled WGS sequence"/>
</dbReference>
<gene>
    <name evidence="1" type="ORF">PORCRE_1599</name>
</gene>